<dbReference type="InterPro" id="IPR050707">
    <property type="entry name" value="HTH_MetabolicPath_Reg"/>
</dbReference>
<organism evidence="6 7">
    <name type="scientific">Alsobacter metallidurans</name>
    <dbReference type="NCBI Taxonomy" id="340221"/>
    <lineage>
        <taxon>Bacteria</taxon>
        <taxon>Pseudomonadati</taxon>
        <taxon>Pseudomonadota</taxon>
        <taxon>Alphaproteobacteria</taxon>
        <taxon>Hyphomicrobiales</taxon>
        <taxon>Alsobacteraceae</taxon>
        <taxon>Alsobacter</taxon>
    </lineage>
</organism>
<protein>
    <submittedName>
        <fullName evidence="6">IclR family transcriptional regulator</fullName>
    </submittedName>
</protein>
<dbReference type="Gene3D" id="3.30.450.40">
    <property type="match status" value="1"/>
</dbReference>
<dbReference type="PANTHER" id="PTHR30136">
    <property type="entry name" value="HELIX-TURN-HELIX TRANSCRIPTIONAL REGULATOR, ICLR FAMILY"/>
    <property type="match status" value="1"/>
</dbReference>
<dbReference type="Pfam" id="PF01614">
    <property type="entry name" value="IclR_C"/>
    <property type="match status" value="1"/>
</dbReference>
<dbReference type="GO" id="GO:0003700">
    <property type="term" value="F:DNA-binding transcription factor activity"/>
    <property type="evidence" value="ECO:0007669"/>
    <property type="project" value="TreeGrafter"/>
</dbReference>
<evidence type="ECO:0000256" key="3">
    <source>
        <dbReference type="ARBA" id="ARBA00023163"/>
    </source>
</evidence>
<evidence type="ECO:0000313" key="6">
    <source>
        <dbReference type="EMBL" id="GGH06451.1"/>
    </source>
</evidence>
<reference evidence="6" key="1">
    <citation type="journal article" date="2014" name="Int. J. Syst. Evol. Microbiol.">
        <title>Complete genome sequence of Corynebacterium casei LMG S-19264T (=DSM 44701T), isolated from a smear-ripened cheese.</title>
        <authorList>
            <consortium name="US DOE Joint Genome Institute (JGI-PGF)"/>
            <person name="Walter F."/>
            <person name="Albersmeier A."/>
            <person name="Kalinowski J."/>
            <person name="Ruckert C."/>
        </authorList>
    </citation>
    <scope>NUCLEOTIDE SEQUENCE</scope>
    <source>
        <strain evidence="6">CGMCC 1.12214</strain>
    </source>
</reference>
<feature type="domain" description="IclR-ED" evidence="5">
    <location>
        <begin position="77"/>
        <end position="261"/>
    </location>
</feature>
<dbReference type="NCBIfam" id="TIGR02431">
    <property type="entry name" value="pcaR_pcaU"/>
    <property type="match status" value="1"/>
</dbReference>
<dbReference type="GO" id="GO:0046278">
    <property type="term" value="P:3,4-dihydroxybenzoate metabolic process"/>
    <property type="evidence" value="ECO:0007669"/>
    <property type="project" value="InterPro"/>
</dbReference>
<dbReference type="InterPro" id="IPR036388">
    <property type="entry name" value="WH-like_DNA-bd_sf"/>
</dbReference>
<comment type="caution">
    <text evidence="6">The sequence shown here is derived from an EMBL/GenBank/DDBJ whole genome shotgun (WGS) entry which is preliminary data.</text>
</comment>
<dbReference type="GO" id="GO:0003677">
    <property type="term" value="F:DNA binding"/>
    <property type="evidence" value="ECO:0007669"/>
    <property type="project" value="UniProtKB-KW"/>
</dbReference>
<evidence type="ECO:0000259" key="5">
    <source>
        <dbReference type="PROSITE" id="PS51078"/>
    </source>
</evidence>
<dbReference type="PROSITE" id="PS51077">
    <property type="entry name" value="HTH_ICLR"/>
    <property type="match status" value="1"/>
</dbReference>
<feature type="domain" description="HTH iclR-type" evidence="4">
    <location>
        <begin position="16"/>
        <end position="76"/>
    </location>
</feature>
<name>A0A917MHT6_9HYPH</name>
<keyword evidence="7" id="KW-1185">Reference proteome</keyword>
<evidence type="ECO:0000259" key="4">
    <source>
        <dbReference type="PROSITE" id="PS51077"/>
    </source>
</evidence>
<keyword evidence="1" id="KW-0805">Transcription regulation</keyword>
<dbReference type="InterPro" id="IPR014757">
    <property type="entry name" value="Tscrpt_reg_IclR_C"/>
</dbReference>
<keyword evidence="2" id="KW-0238">DNA-binding</keyword>
<dbReference type="SMART" id="SM00346">
    <property type="entry name" value="HTH_ICLR"/>
    <property type="match status" value="1"/>
</dbReference>
<dbReference type="Gene3D" id="1.10.10.10">
    <property type="entry name" value="Winged helix-like DNA-binding domain superfamily/Winged helix DNA-binding domain"/>
    <property type="match status" value="1"/>
</dbReference>
<dbReference type="InterPro" id="IPR005471">
    <property type="entry name" value="Tscrpt_reg_IclR_N"/>
</dbReference>
<evidence type="ECO:0000313" key="7">
    <source>
        <dbReference type="Proteomes" id="UP000603912"/>
    </source>
</evidence>
<gene>
    <name evidence="6" type="ORF">GCM10007036_00820</name>
</gene>
<dbReference type="PROSITE" id="PS51078">
    <property type="entry name" value="ICLR_ED"/>
    <property type="match status" value="1"/>
</dbReference>
<dbReference type="InterPro" id="IPR036390">
    <property type="entry name" value="WH_DNA-bd_sf"/>
</dbReference>
<dbReference type="RefSeq" id="WP_188515769.1">
    <property type="nucleotide sequence ID" value="NZ_BMES01000001.1"/>
</dbReference>
<evidence type="ECO:0000256" key="1">
    <source>
        <dbReference type="ARBA" id="ARBA00023015"/>
    </source>
</evidence>
<sequence>MESGPAPISEDDPSYVGALARGLSVIRAFDIGRGSLTLADVAKATSLPRATVRRSLLTLQALGYVASDGKQFRLTPRILSLGYAYLASTPLTRVLQPALEAVSERTHESCSACTLDGPEIVYVARAATKRIMSVGLAVGSRLPAYCTSMGRVLLAAEPPETARRILAQSDLRRLTPHTETDIDALMAILEQVRRDGYALVDQELEVGLRSVATPVRNAAGQVLAAVNASAQAGRISAERLVETALPVLREQAESLRASLVG</sequence>
<proteinExistence type="predicted"/>
<dbReference type="Pfam" id="PF09339">
    <property type="entry name" value="HTH_IclR"/>
    <property type="match status" value="1"/>
</dbReference>
<keyword evidence="3" id="KW-0804">Transcription</keyword>
<dbReference type="GO" id="GO:0045893">
    <property type="term" value="P:positive regulation of DNA-templated transcription"/>
    <property type="evidence" value="ECO:0007669"/>
    <property type="project" value="InterPro"/>
</dbReference>
<reference evidence="6" key="2">
    <citation type="submission" date="2020-09" db="EMBL/GenBank/DDBJ databases">
        <authorList>
            <person name="Sun Q."/>
            <person name="Zhou Y."/>
        </authorList>
    </citation>
    <scope>NUCLEOTIDE SEQUENCE</scope>
    <source>
        <strain evidence="6">CGMCC 1.12214</strain>
    </source>
</reference>
<evidence type="ECO:0000256" key="2">
    <source>
        <dbReference type="ARBA" id="ARBA00023125"/>
    </source>
</evidence>
<dbReference type="InterPro" id="IPR012794">
    <property type="entry name" value="PcaR_PcaU"/>
</dbReference>
<dbReference type="Proteomes" id="UP000603912">
    <property type="component" value="Unassembled WGS sequence"/>
</dbReference>
<dbReference type="EMBL" id="BMES01000001">
    <property type="protein sequence ID" value="GGH06451.1"/>
    <property type="molecule type" value="Genomic_DNA"/>
</dbReference>
<dbReference type="AlphaFoldDB" id="A0A917MHT6"/>
<dbReference type="InterPro" id="IPR029016">
    <property type="entry name" value="GAF-like_dom_sf"/>
</dbReference>
<dbReference type="GO" id="GO:0045892">
    <property type="term" value="P:negative regulation of DNA-templated transcription"/>
    <property type="evidence" value="ECO:0007669"/>
    <property type="project" value="TreeGrafter"/>
</dbReference>
<accession>A0A917MHT6</accession>
<dbReference type="PANTHER" id="PTHR30136:SF34">
    <property type="entry name" value="TRANSCRIPTIONAL REGULATOR"/>
    <property type="match status" value="1"/>
</dbReference>
<dbReference type="SUPFAM" id="SSF55781">
    <property type="entry name" value="GAF domain-like"/>
    <property type="match status" value="1"/>
</dbReference>
<dbReference type="SUPFAM" id="SSF46785">
    <property type="entry name" value="Winged helix' DNA-binding domain"/>
    <property type="match status" value="1"/>
</dbReference>